<dbReference type="Proteomes" id="UP000434604">
    <property type="component" value="Unassembled WGS sequence"/>
</dbReference>
<sequence>MYEYEESTEIIGSYCSLVVPYRGCSDGTVVGDYGIELVIRLTNGKEIVVYRDEVIIYD</sequence>
<dbReference type="EMBL" id="WDED01000020">
    <property type="protein sequence ID" value="KAB6146934.1"/>
    <property type="molecule type" value="Genomic_DNA"/>
</dbReference>
<name>A0A7J5PVG0_9BACE</name>
<organism evidence="1 2">
    <name type="scientific">Bacteroides xylanisolvens</name>
    <dbReference type="NCBI Taxonomy" id="371601"/>
    <lineage>
        <taxon>Bacteria</taxon>
        <taxon>Pseudomonadati</taxon>
        <taxon>Bacteroidota</taxon>
        <taxon>Bacteroidia</taxon>
        <taxon>Bacteroidales</taxon>
        <taxon>Bacteroidaceae</taxon>
        <taxon>Bacteroides</taxon>
    </lineage>
</organism>
<dbReference type="RefSeq" id="WP_151934993.1">
    <property type="nucleotide sequence ID" value="NZ_WDED01000020.1"/>
</dbReference>
<accession>A0A7J5PVG0</accession>
<gene>
    <name evidence="1" type="ORF">GA398_14475</name>
</gene>
<evidence type="ECO:0000313" key="1">
    <source>
        <dbReference type="EMBL" id="KAB6146934.1"/>
    </source>
</evidence>
<protein>
    <submittedName>
        <fullName evidence="1">Ribonuclease P</fullName>
    </submittedName>
</protein>
<proteinExistence type="predicted"/>
<evidence type="ECO:0000313" key="2">
    <source>
        <dbReference type="Proteomes" id="UP000434604"/>
    </source>
</evidence>
<comment type="caution">
    <text evidence="1">The sequence shown here is derived from an EMBL/GenBank/DDBJ whole genome shotgun (WGS) entry which is preliminary data.</text>
</comment>
<dbReference type="AlphaFoldDB" id="A0A7J5PVG0"/>
<reference evidence="1 2" key="1">
    <citation type="journal article" date="2019" name="Nat. Med.">
        <title>A library of human gut bacterial isolates paired with longitudinal multiomics data enables mechanistic microbiome research.</title>
        <authorList>
            <person name="Poyet M."/>
            <person name="Groussin M."/>
            <person name="Gibbons S.M."/>
            <person name="Avila-Pacheco J."/>
            <person name="Jiang X."/>
            <person name="Kearney S.M."/>
            <person name="Perrotta A.R."/>
            <person name="Berdy B."/>
            <person name="Zhao S."/>
            <person name="Lieberman T.D."/>
            <person name="Swanson P.K."/>
            <person name="Smith M."/>
            <person name="Roesemann S."/>
            <person name="Alexander J.E."/>
            <person name="Rich S.A."/>
            <person name="Livny J."/>
            <person name="Vlamakis H."/>
            <person name="Clish C."/>
            <person name="Bullock K."/>
            <person name="Deik A."/>
            <person name="Scott J."/>
            <person name="Pierce K.A."/>
            <person name="Xavier R.J."/>
            <person name="Alm E.J."/>
        </authorList>
    </citation>
    <scope>NUCLEOTIDE SEQUENCE [LARGE SCALE GENOMIC DNA]</scope>
    <source>
        <strain evidence="1 2">BIOML-A58</strain>
    </source>
</reference>